<proteinExistence type="predicted"/>
<organism evidence="1 2">
    <name type="scientific">Plasmodium malariae</name>
    <dbReference type="NCBI Taxonomy" id="5858"/>
    <lineage>
        <taxon>Eukaryota</taxon>
        <taxon>Sar</taxon>
        <taxon>Alveolata</taxon>
        <taxon>Apicomplexa</taxon>
        <taxon>Aconoidasida</taxon>
        <taxon>Haemosporida</taxon>
        <taxon>Plasmodiidae</taxon>
        <taxon>Plasmodium</taxon>
        <taxon>Plasmodium (Plasmodium)</taxon>
    </lineage>
</organism>
<sequence length="382" mass="44977">MVQNNSPQSDRRSCLTNKPSICLICDKEGFKWIPLLMSEWKIKYLFCNDQELKNCYVETFGLYDTETNKSDNTLKYLDELSPEKIHLLFLALSTNKYHEVILEYVINQKKFFYIFSSNVPTLNIQKLEKLRSLLNNFNAHTNYIYDIKKEYKNVNKQFYWNIFNPLLNERVFYNLKNTLNDLGYIYAVQIESTFIPFSVENEGITNILLYRSILIISLIEYLFEKPKKVLSKCYSIKSDKETVHCLAGNVFYNSLTCYFNISVNTLNKIFALKIYGNNGFIEVSYSKEHNCFQMQRCLNHYEYPNLFVEDSYRSALNEIKYFLDEKLYTNKYINAYINAVHTSLCLWKSDGENIALENFPENCTSQNGNELKKQAELDAITA</sequence>
<accession>A0A1A8WMU4</accession>
<evidence type="ECO:0000313" key="2">
    <source>
        <dbReference type="Proteomes" id="UP000078597"/>
    </source>
</evidence>
<dbReference type="EMBL" id="FLQW01002405">
    <property type="protein sequence ID" value="SBS93165.1"/>
    <property type="molecule type" value="Genomic_DNA"/>
</dbReference>
<reference evidence="2" key="1">
    <citation type="submission" date="2016-05" db="EMBL/GenBank/DDBJ databases">
        <authorList>
            <person name="Naeem Raeece"/>
        </authorList>
    </citation>
    <scope>NUCLEOTIDE SEQUENCE [LARGE SCALE GENOMIC DNA]</scope>
</reference>
<dbReference type="AlphaFoldDB" id="A0A1A8WMU4"/>
<protein>
    <recommendedName>
        <fullName evidence="3">Oxidoreductase</fullName>
    </recommendedName>
</protein>
<name>A0A1A8WMU4_PLAMA</name>
<evidence type="ECO:0008006" key="3">
    <source>
        <dbReference type="Google" id="ProtNLM"/>
    </source>
</evidence>
<dbReference type="Proteomes" id="UP000078597">
    <property type="component" value="Unassembled WGS sequence"/>
</dbReference>
<dbReference type="VEuPathDB" id="PlasmoDB:PmUG01_14071100"/>
<evidence type="ECO:0000313" key="1">
    <source>
        <dbReference type="EMBL" id="SBS93165.1"/>
    </source>
</evidence>
<gene>
    <name evidence="1" type="ORF">PMALA_038760</name>
</gene>